<evidence type="ECO:0000313" key="5">
    <source>
        <dbReference type="EMBL" id="UFP96347.1"/>
    </source>
</evidence>
<keyword evidence="3" id="KW-0326">Glycosidase</keyword>
<dbReference type="InterPro" id="IPR017853">
    <property type="entry name" value="GH"/>
</dbReference>
<dbReference type="RefSeq" id="WP_230843594.1">
    <property type="nucleotide sequence ID" value="NZ_CP063845.1"/>
</dbReference>
<dbReference type="PANTHER" id="PTHR10353">
    <property type="entry name" value="GLYCOSYL HYDROLASE"/>
    <property type="match status" value="1"/>
</dbReference>
<dbReference type="EMBL" id="CP063845">
    <property type="protein sequence ID" value="UFP96347.1"/>
    <property type="molecule type" value="Genomic_DNA"/>
</dbReference>
<organism evidence="5 6">
    <name type="scientific">Gloeobacter morelensis MG652769</name>
    <dbReference type="NCBI Taxonomy" id="2781736"/>
    <lineage>
        <taxon>Bacteria</taxon>
        <taxon>Bacillati</taxon>
        <taxon>Cyanobacteriota</taxon>
        <taxon>Cyanophyceae</taxon>
        <taxon>Gloeobacterales</taxon>
        <taxon>Gloeobacteraceae</taxon>
        <taxon>Gloeobacter</taxon>
        <taxon>Gloeobacter morelensis</taxon>
    </lineage>
</organism>
<name>A0ABY3PRL4_9CYAN</name>
<dbReference type="GO" id="GO:0016787">
    <property type="term" value="F:hydrolase activity"/>
    <property type="evidence" value="ECO:0007669"/>
    <property type="project" value="UniProtKB-KW"/>
</dbReference>
<evidence type="ECO:0000256" key="1">
    <source>
        <dbReference type="ARBA" id="ARBA00010838"/>
    </source>
</evidence>
<accession>A0ABY3PRL4</accession>
<keyword evidence="2 5" id="KW-0378">Hydrolase</keyword>
<evidence type="ECO:0000256" key="2">
    <source>
        <dbReference type="ARBA" id="ARBA00022801"/>
    </source>
</evidence>
<dbReference type="InterPro" id="IPR001360">
    <property type="entry name" value="Glyco_hydro_1"/>
</dbReference>
<proteinExistence type="inferred from homology"/>
<dbReference type="PROSITE" id="PS00653">
    <property type="entry name" value="GLYCOSYL_HYDROL_F1_2"/>
    <property type="match status" value="1"/>
</dbReference>
<keyword evidence="6" id="KW-1185">Reference proteome</keyword>
<comment type="similarity">
    <text evidence="1 4">Belongs to the glycosyl hydrolase 1 family.</text>
</comment>
<dbReference type="Pfam" id="PF00232">
    <property type="entry name" value="Glyco_hydro_1"/>
    <property type="match status" value="2"/>
</dbReference>
<dbReference type="PANTHER" id="PTHR10353:SF36">
    <property type="entry name" value="LP05116P"/>
    <property type="match status" value="1"/>
</dbReference>
<gene>
    <name evidence="5" type="ORF">ISF26_09110</name>
</gene>
<evidence type="ECO:0000256" key="4">
    <source>
        <dbReference type="RuleBase" id="RU003690"/>
    </source>
</evidence>
<reference evidence="5 6" key="1">
    <citation type="journal article" date="2021" name="Genome Biol. Evol.">
        <title>Complete Genome Sequencing of a Novel Gloeobacter Species from a Waterfall Cave in Mexico.</title>
        <authorList>
            <person name="Saw J.H."/>
            <person name="Cardona T."/>
            <person name="Montejano G."/>
        </authorList>
    </citation>
    <scope>NUCLEOTIDE SEQUENCE [LARGE SCALE GENOMIC DNA]</scope>
    <source>
        <strain evidence="5">MG652769</strain>
    </source>
</reference>
<dbReference type="InterPro" id="IPR033132">
    <property type="entry name" value="GH_1_N_CS"/>
</dbReference>
<dbReference type="PRINTS" id="PR00131">
    <property type="entry name" value="GLHYDRLASE1"/>
</dbReference>
<sequence>MPESYTDNTEPKGSGDFLWGVASSGYQSEGGFNGPGQPHNNWARGEAKGTVMRTGAAAQFWTRYEADFWLCRGMGLNSFRLGLEWARIQPRFEARPGPAPAFDTAALDAYAERLAACRRAGLEPVVTLHHFTHPAWLGPDAWLAPATVDGFAEYVRVAMGHINRRLVDSYGLAPVHWYITINEPNMLVINSYFGRQFPAGPHRGTEASLRAYDHLLAAHIRAYNTIHNLYEQAGWPRPRVTLNTFASDLYWSDKVLWDLLCLRERAIPAANLREHLHQQAERFETALAAAQLPFVRDLPYRTGRLVHWWANRFGYRSFDSRHFALLLRTLETSPRARVIDYIAIDYYDPFVAHTLRLPSFSDFEFKTTGLRAWMMSGITSKWWDWRSLPEGLHFFCGHYAAEYNLPVLIAENGMALRRKPDNSAAGHRPDQLLRSQFLEAHIQQVQRLRAERVPVAGYLHWSLTDNYEWGSYTPRFGLFAIDFAKGSERLVEDHLGDRPSETYARLVRAAQLQQAH</sequence>
<protein>
    <submittedName>
        <fullName evidence="5">Glycoside hydrolase family 1 protein</fullName>
    </submittedName>
</protein>
<dbReference type="Proteomes" id="UP001054846">
    <property type="component" value="Chromosome"/>
</dbReference>
<evidence type="ECO:0000313" key="6">
    <source>
        <dbReference type="Proteomes" id="UP001054846"/>
    </source>
</evidence>
<dbReference type="SUPFAM" id="SSF51445">
    <property type="entry name" value="(Trans)glycosidases"/>
    <property type="match status" value="1"/>
</dbReference>
<dbReference type="Gene3D" id="3.20.20.80">
    <property type="entry name" value="Glycosidases"/>
    <property type="match status" value="1"/>
</dbReference>
<evidence type="ECO:0000256" key="3">
    <source>
        <dbReference type="ARBA" id="ARBA00023295"/>
    </source>
</evidence>